<evidence type="ECO:0000313" key="4">
    <source>
        <dbReference type="EMBL" id="AOS97708.1"/>
    </source>
</evidence>
<dbReference type="InterPro" id="IPR006143">
    <property type="entry name" value="RND_pump_MFP"/>
</dbReference>
<keyword evidence="2" id="KW-0175">Coiled coil</keyword>
<evidence type="ECO:0000259" key="3">
    <source>
        <dbReference type="Pfam" id="PF25973"/>
    </source>
</evidence>
<dbReference type="Gene3D" id="2.40.50.100">
    <property type="match status" value="1"/>
</dbReference>
<protein>
    <submittedName>
        <fullName evidence="4">Multidrug efflux pump subunit AcrA</fullName>
    </submittedName>
</protein>
<dbReference type="RefSeq" id="WP_069947673.1">
    <property type="nucleotide sequence ID" value="NZ_CP014143.1"/>
</dbReference>
<dbReference type="KEGG" id="micc:AUP74_02300"/>
<accession>A0A1C9W974</accession>
<name>A0A1C9W974_9GAMM</name>
<dbReference type="Pfam" id="PF25973">
    <property type="entry name" value="BSH_CzcB"/>
    <property type="match status" value="1"/>
</dbReference>
<dbReference type="NCBIfam" id="TIGR01730">
    <property type="entry name" value="RND_mfp"/>
    <property type="match status" value="1"/>
</dbReference>
<dbReference type="OrthoDB" id="9806939at2"/>
<dbReference type="Gene3D" id="2.40.30.170">
    <property type="match status" value="1"/>
</dbReference>
<evidence type="ECO:0000256" key="1">
    <source>
        <dbReference type="ARBA" id="ARBA00009477"/>
    </source>
</evidence>
<dbReference type="AlphaFoldDB" id="A0A1C9W974"/>
<dbReference type="GO" id="GO:0015562">
    <property type="term" value="F:efflux transmembrane transporter activity"/>
    <property type="evidence" value="ECO:0007669"/>
    <property type="project" value="TreeGrafter"/>
</dbReference>
<dbReference type="Gene3D" id="2.40.420.20">
    <property type="match status" value="1"/>
</dbReference>
<gene>
    <name evidence="4" type="primary">acrA</name>
    <name evidence="4" type="ORF">AUP74_02300</name>
</gene>
<dbReference type="PANTHER" id="PTHR30469">
    <property type="entry name" value="MULTIDRUG RESISTANCE PROTEIN MDTA"/>
    <property type="match status" value="1"/>
</dbReference>
<keyword evidence="5" id="KW-1185">Reference proteome</keyword>
<reference evidence="5" key="1">
    <citation type="submission" date="2016-01" db="EMBL/GenBank/DDBJ databases">
        <title>Complete genome sequence of Microbulbifer sp. CCB-MM1, a halophile isolated from Matang Mangrove Forest, Perak.</title>
        <authorList>
            <person name="Moh T.H."/>
            <person name="Dinesh B."/>
            <person name="Lau N.-S."/>
            <person name="Go F."/>
            <person name="Alexander Chong S.-C."/>
        </authorList>
    </citation>
    <scope>NUCLEOTIDE SEQUENCE [LARGE SCALE GENOMIC DNA]</scope>
    <source>
        <strain evidence="5">CCB-MM1</strain>
    </source>
</reference>
<evidence type="ECO:0000313" key="5">
    <source>
        <dbReference type="Proteomes" id="UP000095672"/>
    </source>
</evidence>
<dbReference type="PATRIC" id="fig|1769779.3.peg.2294"/>
<feature type="coiled-coil region" evidence="2">
    <location>
        <begin position="106"/>
        <end position="173"/>
    </location>
</feature>
<dbReference type="Proteomes" id="UP000095672">
    <property type="component" value="Chromosome"/>
</dbReference>
<dbReference type="Gene3D" id="1.10.287.470">
    <property type="entry name" value="Helix hairpin bin"/>
    <property type="match status" value="1"/>
</dbReference>
<dbReference type="PANTHER" id="PTHR30469:SF15">
    <property type="entry name" value="HLYD FAMILY OF SECRETION PROTEINS"/>
    <property type="match status" value="1"/>
</dbReference>
<organism evidence="4 5">
    <name type="scientific">Microbulbifer aggregans</name>
    <dbReference type="NCBI Taxonomy" id="1769779"/>
    <lineage>
        <taxon>Bacteria</taxon>
        <taxon>Pseudomonadati</taxon>
        <taxon>Pseudomonadota</taxon>
        <taxon>Gammaproteobacteria</taxon>
        <taxon>Cellvibrionales</taxon>
        <taxon>Microbulbiferaceae</taxon>
        <taxon>Microbulbifer</taxon>
    </lineage>
</organism>
<dbReference type="InterPro" id="IPR058647">
    <property type="entry name" value="BSH_CzcB-like"/>
</dbReference>
<dbReference type="EMBL" id="CP014143">
    <property type="protein sequence ID" value="AOS97708.1"/>
    <property type="molecule type" value="Genomic_DNA"/>
</dbReference>
<proteinExistence type="inferred from homology"/>
<feature type="domain" description="CzcB-like barrel-sandwich hybrid" evidence="3">
    <location>
        <begin position="67"/>
        <end position="207"/>
    </location>
</feature>
<comment type="similarity">
    <text evidence="1">Belongs to the membrane fusion protein (MFP) (TC 8.A.1) family.</text>
</comment>
<dbReference type="STRING" id="1769779.AUP74_02300"/>
<sequence length="381" mass="41421">MLRIASEILTKFITTLGAATVLAIAAVSFVQAQEGQTAISVQAVPAARRPVVETIPVTGTLTPPRQAMLSVEVAGLVNKMHVDVGDRVEAGAPLLELDRELNGIARDAALAEVEQAREALAESRRRLGEAQALVGDNYISETEVLALTSEVRIREAEFRAAQIEAERQSALLRRHQVKAPFTGAIAQRMAELGEWVEPGVALFELVDARRLRADFEVPQRVYGRISEETPLEVQFDASGARRFPARVLHKVPLSRSGARTFLLRTEITGERTPELIAGMSVSATLRLGTERTAVAVPRDAVIRYPDGRVTVWVAAQADWGAKTTVREQPVQTGLGFDGWIEIREGLSPNATVITRGNESLRDGQQVILQRAPQESRAPAPG</sequence>
<dbReference type="GO" id="GO:1990281">
    <property type="term" value="C:efflux pump complex"/>
    <property type="evidence" value="ECO:0007669"/>
    <property type="project" value="TreeGrafter"/>
</dbReference>
<evidence type="ECO:0000256" key="2">
    <source>
        <dbReference type="SAM" id="Coils"/>
    </source>
</evidence>
<dbReference type="SUPFAM" id="SSF111369">
    <property type="entry name" value="HlyD-like secretion proteins"/>
    <property type="match status" value="1"/>
</dbReference>